<dbReference type="EMBL" id="JAFCNB010000001">
    <property type="protein sequence ID" value="MBP2702288.1"/>
    <property type="molecule type" value="Genomic_DNA"/>
</dbReference>
<feature type="transmembrane region" description="Helical" evidence="7">
    <location>
        <begin position="175"/>
        <end position="199"/>
    </location>
</feature>
<comment type="caution">
    <text evidence="9">The sequence shown here is derived from an EMBL/GenBank/DDBJ whole genome shotgun (WGS) entry which is preliminary data.</text>
</comment>
<sequence length="275" mass="29173">MTYGSDQGRPGESGGYPPPGPYGGYPPQPSQPGYPPQPPQAPQPGYPQPGQQGHPSPYQQPGQQPGQQGGYPQPGGPAPYDPYAPQGPYGQQDPYGQHGQYGQYGQYGQQDPYGQYGQYGGYPRGEYAGWGQRFGATLIDGLITAVPAFILYIVAAGVLAGSADIDPETGALRPSAGLGVSVILYLIGMALSVGLAVWLRFREGTTGQTIGKKVVGIKVVKEETGEYLGFGMAFVRGLAHFVDALPCYIGFLWPIWDEKKQTFADKIAGSVVVRA</sequence>
<comment type="subcellular location">
    <subcellularLocation>
        <location evidence="1">Cell membrane</location>
        <topology evidence="1">Multi-pass membrane protein</topology>
    </subcellularLocation>
</comment>
<evidence type="ECO:0000256" key="1">
    <source>
        <dbReference type="ARBA" id="ARBA00004651"/>
    </source>
</evidence>
<reference evidence="9" key="1">
    <citation type="submission" date="2021-02" db="EMBL/GenBank/DDBJ databases">
        <title>Draft genome sequence of Microbispora sp. RL4-1S isolated from rice leaves in Thailand.</title>
        <authorList>
            <person name="Muangham S."/>
            <person name="Duangmal K."/>
        </authorList>
    </citation>
    <scope>NUCLEOTIDE SEQUENCE</scope>
    <source>
        <strain evidence="9">RL4-1S</strain>
    </source>
</reference>
<keyword evidence="5 7" id="KW-0472">Membrane</keyword>
<feature type="region of interest" description="Disordered" evidence="6">
    <location>
        <begin position="1"/>
        <end position="109"/>
    </location>
</feature>
<dbReference type="PANTHER" id="PTHR36115">
    <property type="entry name" value="PROLINE-RICH ANTIGEN HOMOLOG-RELATED"/>
    <property type="match status" value="1"/>
</dbReference>
<evidence type="ECO:0000256" key="5">
    <source>
        <dbReference type="ARBA" id="ARBA00023136"/>
    </source>
</evidence>
<gene>
    <name evidence="9" type="ORF">JOL79_00575</name>
</gene>
<dbReference type="RefSeq" id="WP_210153600.1">
    <property type="nucleotide sequence ID" value="NZ_JAFCNB010000001.1"/>
</dbReference>
<dbReference type="GO" id="GO:0005886">
    <property type="term" value="C:plasma membrane"/>
    <property type="evidence" value="ECO:0007669"/>
    <property type="project" value="UniProtKB-SubCell"/>
</dbReference>
<proteinExistence type="predicted"/>
<dbReference type="InterPro" id="IPR051791">
    <property type="entry name" value="Pra-immunoreactive"/>
</dbReference>
<feature type="domain" description="RDD" evidence="8">
    <location>
        <begin position="127"/>
        <end position="269"/>
    </location>
</feature>
<evidence type="ECO:0000313" key="9">
    <source>
        <dbReference type="EMBL" id="MBP2702288.1"/>
    </source>
</evidence>
<feature type="compositionally biased region" description="Pro residues" evidence="6">
    <location>
        <begin position="16"/>
        <end position="47"/>
    </location>
</feature>
<dbReference type="PANTHER" id="PTHR36115:SF6">
    <property type="entry name" value="PROLINE-RICH ANTIGEN HOMOLOG"/>
    <property type="match status" value="1"/>
</dbReference>
<evidence type="ECO:0000256" key="3">
    <source>
        <dbReference type="ARBA" id="ARBA00022692"/>
    </source>
</evidence>
<evidence type="ECO:0000256" key="2">
    <source>
        <dbReference type="ARBA" id="ARBA00022475"/>
    </source>
</evidence>
<keyword evidence="2" id="KW-1003">Cell membrane</keyword>
<evidence type="ECO:0000313" key="10">
    <source>
        <dbReference type="Proteomes" id="UP000674234"/>
    </source>
</evidence>
<dbReference type="AlphaFoldDB" id="A0A940WGH6"/>
<keyword evidence="10" id="KW-1185">Reference proteome</keyword>
<evidence type="ECO:0000256" key="6">
    <source>
        <dbReference type="SAM" id="MobiDB-lite"/>
    </source>
</evidence>
<evidence type="ECO:0000256" key="4">
    <source>
        <dbReference type="ARBA" id="ARBA00022989"/>
    </source>
</evidence>
<keyword evidence="3 7" id="KW-0812">Transmembrane</keyword>
<feature type="compositionally biased region" description="Low complexity" evidence="6">
    <location>
        <begin position="48"/>
        <end position="66"/>
    </location>
</feature>
<evidence type="ECO:0000256" key="7">
    <source>
        <dbReference type="SAM" id="Phobius"/>
    </source>
</evidence>
<dbReference type="Pfam" id="PF06271">
    <property type="entry name" value="RDD"/>
    <property type="match status" value="1"/>
</dbReference>
<evidence type="ECO:0000259" key="8">
    <source>
        <dbReference type="Pfam" id="PF06271"/>
    </source>
</evidence>
<accession>A0A940WGH6</accession>
<keyword evidence="4 7" id="KW-1133">Transmembrane helix</keyword>
<feature type="compositionally biased region" description="Low complexity" evidence="6">
    <location>
        <begin position="83"/>
        <end position="109"/>
    </location>
</feature>
<dbReference type="InterPro" id="IPR010432">
    <property type="entry name" value="RDD"/>
</dbReference>
<name>A0A940WGH6_9ACTN</name>
<protein>
    <submittedName>
        <fullName evidence="9">RDD family protein</fullName>
    </submittedName>
</protein>
<feature type="transmembrane region" description="Helical" evidence="7">
    <location>
        <begin position="142"/>
        <end position="163"/>
    </location>
</feature>
<organism evidence="9 10">
    <name type="scientific">Microbispora oryzae</name>
    <dbReference type="NCBI Taxonomy" id="2806554"/>
    <lineage>
        <taxon>Bacteria</taxon>
        <taxon>Bacillati</taxon>
        <taxon>Actinomycetota</taxon>
        <taxon>Actinomycetes</taxon>
        <taxon>Streptosporangiales</taxon>
        <taxon>Streptosporangiaceae</taxon>
        <taxon>Microbispora</taxon>
    </lineage>
</organism>
<dbReference type="Proteomes" id="UP000674234">
    <property type="component" value="Unassembled WGS sequence"/>
</dbReference>